<dbReference type="EnsemblPlants" id="evm.model.07.705">
    <property type="protein sequence ID" value="cds.evm.model.07.705"/>
    <property type="gene ID" value="evm.TU.07.705"/>
</dbReference>
<reference evidence="1" key="2">
    <citation type="submission" date="2021-03" db="UniProtKB">
        <authorList>
            <consortium name="EnsemblPlants"/>
        </authorList>
    </citation>
    <scope>IDENTIFICATION</scope>
</reference>
<keyword evidence="2" id="KW-1185">Reference proteome</keyword>
<sequence length="115" mass="12676">MLDFVEALLSSLSGDLRKEVIIYIGCVIQAIWKWRNMVRIKGCNVDVKSVITEAATAFLEFSDCRVEDLSQAIPEDSDDQAVQSESANHIMFTDASWKEGVGGYAVVAINCVENS</sequence>
<reference evidence="1" key="1">
    <citation type="submission" date="2018-11" db="EMBL/GenBank/DDBJ databases">
        <authorList>
            <person name="Grassa J C."/>
        </authorList>
    </citation>
    <scope>NUCLEOTIDE SEQUENCE [LARGE SCALE GENOMIC DNA]</scope>
</reference>
<evidence type="ECO:0000313" key="1">
    <source>
        <dbReference type="EnsemblPlants" id="cds.evm.model.07.705"/>
    </source>
</evidence>
<organism evidence="1 2">
    <name type="scientific">Cannabis sativa</name>
    <name type="common">Hemp</name>
    <name type="synonym">Marijuana</name>
    <dbReference type="NCBI Taxonomy" id="3483"/>
    <lineage>
        <taxon>Eukaryota</taxon>
        <taxon>Viridiplantae</taxon>
        <taxon>Streptophyta</taxon>
        <taxon>Embryophyta</taxon>
        <taxon>Tracheophyta</taxon>
        <taxon>Spermatophyta</taxon>
        <taxon>Magnoliopsida</taxon>
        <taxon>eudicotyledons</taxon>
        <taxon>Gunneridae</taxon>
        <taxon>Pentapetalae</taxon>
        <taxon>rosids</taxon>
        <taxon>fabids</taxon>
        <taxon>Rosales</taxon>
        <taxon>Cannabaceae</taxon>
        <taxon>Cannabis</taxon>
    </lineage>
</organism>
<dbReference type="AlphaFoldDB" id="A0A803Q639"/>
<name>A0A803Q639_CANSA</name>
<proteinExistence type="predicted"/>
<protein>
    <submittedName>
        <fullName evidence="1">Uncharacterized protein</fullName>
    </submittedName>
</protein>
<dbReference type="Gramene" id="evm.model.07.705">
    <property type="protein sequence ID" value="cds.evm.model.07.705"/>
    <property type="gene ID" value="evm.TU.07.705"/>
</dbReference>
<evidence type="ECO:0000313" key="2">
    <source>
        <dbReference type="Proteomes" id="UP000596661"/>
    </source>
</evidence>
<accession>A0A803Q639</accession>
<dbReference type="EMBL" id="UZAU01000642">
    <property type="status" value="NOT_ANNOTATED_CDS"/>
    <property type="molecule type" value="Genomic_DNA"/>
</dbReference>
<dbReference type="Proteomes" id="UP000596661">
    <property type="component" value="Chromosome 7"/>
</dbReference>